<evidence type="ECO:0000256" key="2">
    <source>
        <dbReference type="SAM" id="MobiDB-lite"/>
    </source>
</evidence>
<dbReference type="GO" id="GO:0003676">
    <property type="term" value="F:nucleic acid binding"/>
    <property type="evidence" value="ECO:0007669"/>
    <property type="project" value="InterPro"/>
</dbReference>
<dbReference type="SUPFAM" id="SSF57756">
    <property type="entry name" value="Retrovirus zinc finger-like domains"/>
    <property type="match status" value="1"/>
</dbReference>
<reference evidence="4" key="2">
    <citation type="submission" date="2020-06" db="EMBL/GenBank/DDBJ databases">
        <title>Helianthus annuus Genome sequencing and assembly Release 2.</title>
        <authorList>
            <person name="Gouzy J."/>
            <person name="Langlade N."/>
            <person name="Munos S."/>
        </authorList>
    </citation>
    <scope>NUCLEOTIDE SEQUENCE</scope>
    <source>
        <tissue evidence="4">Leaves</tissue>
    </source>
</reference>
<dbReference type="PROSITE" id="PS50158">
    <property type="entry name" value="ZF_CCHC"/>
    <property type="match status" value="2"/>
</dbReference>
<feature type="compositionally biased region" description="Basic and acidic residues" evidence="2">
    <location>
        <begin position="233"/>
        <end position="256"/>
    </location>
</feature>
<dbReference type="GO" id="GO:0008270">
    <property type="term" value="F:zinc ion binding"/>
    <property type="evidence" value="ECO:0007669"/>
    <property type="project" value="UniProtKB-KW"/>
</dbReference>
<dbReference type="InterPro" id="IPR001878">
    <property type="entry name" value="Znf_CCHC"/>
</dbReference>
<sequence length="405" mass="44764">MPPRREAQSFTIEEITALVSQQVAAVLPGVVTQVHEVYNNNNNNNAPCNFKSFNSAKPLKFSGSQGATALLQWFESIESTFRHVQCPNAQKVEFASSVFEKRALTWWNGIMRDRGAEVTLAQTWDELRALMMKGFCPCHEIRALEREFDDLKQDEAEHRAYTDRFEELSILCPTMVTPLEKAIERYIDGLPDSMLDIVTAVKPTTLRQAIELSATLTESQVRKGKLTRKGDKKKSSDSAKDKTKGKGKGKEGETTKKSRKRKDAQNFAVTTQTEQNPPAQPPAKKAYAGTAPHYARCNGHHVAQQACKKCTTCGKLGHLANICRLGQNQFAQVQAPIQGNAARFPPGSCFNCGEFGHFRNNCPRLVNANANASANPNANVNVNVNPARGRVYNINEAINDAAVND</sequence>
<feature type="compositionally biased region" description="Basic residues" evidence="2">
    <location>
        <begin position="222"/>
        <end position="232"/>
    </location>
</feature>
<dbReference type="InterPro" id="IPR036875">
    <property type="entry name" value="Znf_CCHC_sf"/>
</dbReference>
<dbReference type="EMBL" id="MNCJ02000330">
    <property type="protein sequence ID" value="KAF5764936.1"/>
    <property type="molecule type" value="Genomic_DNA"/>
</dbReference>
<dbReference type="AlphaFoldDB" id="A0A9K3H3F2"/>
<dbReference type="Gene3D" id="4.10.60.10">
    <property type="entry name" value="Zinc finger, CCHC-type"/>
    <property type="match status" value="1"/>
</dbReference>
<dbReference type="PANTHER" id="PTHR33223">
    <property type="entry name" value="CCHC-TYPE DOMAIN-CONTAINING PROTEIN"/>
    <property type="match status" value="1"/>
</dbReference>
<protein>
    <submittedName>
        <fullName evidence="4">Transcription factor interactor and regulator CCHC(Zn) family</fullName>
    </submittedName>
</protein>
<dbReference type="Proteomes" id="UP000215914">
    <property type="component" value="Unassembled WGS sequence"/>
</dbReference>
<dbReference type="PANTHER" id="PTHR33223:SF6">
    <property type="entry name" value="CCHC-TYPE DOMAIN-CONTAINING PROTEIN"/>
    <property type="match status" value="1"/>
</dbReference>
<evidence type="ECO:0000313" key="4">
    <source>
        <dbReference type="EMBL" id="KAF5764936.1"/>
    </source>
</evidence>
<evidence type="ECO:0000313" key="5">
    <source>
        <dbReference type="Proteomes" id="UP000215914"/>
    </source>
</evidence>
<feature type="region of interest" description="Disordered" evidence="2">
    <location>
        <begin position="217"/>
        <end position="287"/>
    </location>
</feature>
<evidence type="ECO:0000256" key="1">
    <source>
        <dbReference type="PROSITE-ProRule" id="PRU00047"/>
    </source>
</evidence>
<accession>A0A9K3H3F2</accession>
<keyword evidence="5" id="KW-1185">Reference proteome</keyword>
<proteinExistence type="predicted"/>
<organism evidence="4 5">
    <name type="scientific">Helianthus annuus</name>
    <name type="common">Common sunflower</name>
    <dbReference type="NCBI Taxonomy" id="4232"/>
    <lineage>
        <taxon>Eukaryota</taxon>
        <taxon>Viridiplantae</taxon>
        <taxon>Streptophyta</taxon>
        <taxon>Embryophyta</taxon>
        <taxon>Tracheophyta</taxon>
        <taxon>Spermatophyta</taxon>
        <taxon>Magnoliopsida</taxon>
        <taxon>eudicotyledons</taxon>
        <taxon>Gunneridae</taxon>
        <taxon>Pentapetalae</taxon>
        <taxon>asterids</taxon>
        <taxon>campanulids</taxon>
        <taxon>Asterales</taxon>
        <taxon>Asteraceae</taxon>
        <taxon>Asteroideae</taxon>
        <taxon>Heliantheae alliance</taxon>
        <taxon>Heliantheae</taxon>
        <taxon>Helianthus</taxon>
    </lineage>
</organism>
<dbReference type="SMART" id="SM00343">
    <property type="entry name" value="ZnF_C2HC"/>
    <property type="match status" value="2"/>
</dbReference>
<keyword evidence="1" id="KW-0479">Metal-binding</keyword>
<dbReference type="Pfam" id="PF00098">
    <property type="entry name" value="zf-CCHC"/>
    <property type="match status" value="2"/>
</dbReference>
<reference evidence="4" key="1">
    <citation type="journal article" date="2017" name="Nature">
        <title>The sunflower genome provides insights into oil metabolism, flowering and Asterid evolution.</title>
        <authorList>
            <person name="Badouin H."/>
            <person name="Gouzy J."/>
            <person name="Grassa C.J."/>
            <person name="Murat F."/>
            <person name="Staton S.E."/>
            <person name="Cottret L."/>
            <person name="Lelandais-Briere C."/>
            <person name="Owens G.L."/>
            <person name="Carrere S."/>
            <person name="Mayjonade B."/>
            <person name="Legrand L."/>
            <person name="Gill N."/>
            <person name="Kane N.C."/>
            <person name="Bowers J.E."/>
            <person name="Hubner S."/>
            <person name="Bellec A."/>
            <person name="Berard A."/>
            <person name="Berges H."/>
            <person name="Blanchet N."/>
            <person name="Boniface M.C."/>
            <person name="Brunel D."/>
            <person name="Catrice O."/>
            <person name="Chaidir N."/>
            <person name="Claudel C."/>
            <person name="Donnadieu C."/>
            <person name="Faraut T."/>
            <person name="Fievet G."/>
            <person name="Helmstetter N."/>
            <person name="King M."/>
            <person name="Knapp S.J."/>
            <person name="Lai Z."/>
            <person name="Le Paslier M.C."/>
            <person name="Lippi Y."/>
            <person name="Lorenzon L."/>
            <person name="Mandel J.R."/>
            <person name="Marage G."/>
            <person name="Marchand G."/>
            <person name="Marquand E."/>
            <person name="Bret-Mestries E."/>
            <person name="Morien E."/>
            <person name="Nambeesan S."/>
            <person name="Nguyen T."/>
            <person name="Pegot-Espagnet P."/>
            <person name="Pouilly N."/>
            <person name="Raftis F."/>
            <person name="Sallet E."/>
            <person name="Schiex T."/>
            <person name="Thomas J."/>
            <person name="Vandecasteele C."/>
            <person name="Vares D."/>
            <person name="Vear F."/>
            <person name="Vautrin S."/>
            <person name="Crespi M."/>
            <person name="Mangin B."/>
            <person name="Burke J.M."/>
            <person name="Salse J."/>
            <person name="Munos S."/>
            <person name="Vincourt P."/>
            <person name="Rieseberg L.H."/>
            <person name="Langlade N.B."/>
        </authorList>
    </citation>
    <scope>NUCLEOTIDE SEQUENCE</scope>
    <source>
        <tissue evidence="4">Leaves</tissue>
    </source>
</reference>
<dbReference type="InterPro" id="IPR005162">
    <property type="entry name" value="Retrotrans_gag_dom"/>
</dbReference>
<comment type="caution">
    <text evidence="4">The sequence shown here is derived from an EMBL/GenBank/DDBJ whole genome shotgun (WGS) entry which is preliminary data.</text>
</comment>
<dbReference type="Gramene" id="mRNA:HanXRQr2_Chr15g0697771">
    <property type="protein sequence ID" value="CDS:HanXRQr2_Chr15g0697771.1"/>
    <property type="gene ID" value="HanXRQr2_Chr15g0697771"/>
</dbReference>
<evidence type="ECO:0000259" key="3">
    <source>
        <dbReference type="PROSITE" id="PS50158"/>
    </source>
</evidence>
<keyword evidence="1" id="KW-0863">Zinc-finger</keyword>
<gene>
    <name evidence="4" type="ORF">HanXRQr2_Chr15g0697771</name>
</gene>
<keyword evidence="1" id="KW-0862">Zinc</keyword>
<feature type="domain" description="CCHC-type" evidence="3">
    <location>
        <begin position="309"/>
        <end position="324"/>
    </location>
</feature>
<dbReference type="Pfam" id="PF03732">
    <property type="entry name" value="Retrotrans_gag"/>
    <property type="match status" value="1"/>
</dbReference>
<name>A0A9K3H3F2_HELAN</name>
<feature type="compositionally biased region" description="Polar residues" evidence="2">
    <location>
        <begin position="267"/>
        <end position="276"/>
    </location>
</feature>
<feature type="domain" description="CCHC-type" evidence="3">
    <location>
        <begin position="349"/>
        <end position="364"/>
    </location>
</feature>